<dbReference type="InterPro" id="IPR051862">
    <property type="entry name" value="GT-like_domain_containing_1"/>
</dbReference>
<keyword evidence="3" id="KW-0808">Transferase</keyword>
<gene>
    <name evidence="8" type="ORF">SAMN04487951_102149</name>
</gene>
<evidence type="ECO:0000256" key="3">
    <source>
        <dbReference type="ARBA" id="ARBA00022679"/>
    </source>
</evidence>
<evidence type="ECO:0000313" key="8">
    <source>
        <dbReference type="EMBL" id="SDN07997.1"/>
    </source>
</evidence>
<evidence type="ECO:0000256" key="1">
    <source>
        <dbReference type="ARBA" id="ARBA00009481"/>
    </source>
</evidence>
<dbReference type="PANTHER" id="PTHR13615:SF3">
    <property type="entry name" value="GLYCOSYLTRANSFERASE-LIKE DOMAIN-CONTAINING PROTEIN 1"/>
    <property type="match status" value="1"/>
</dbReference>
<evidence type="ECO:0000256" key="4">
    <source>
        <dbReference type="ARBA" id="ARBA00044517"/>
    </source>
</evidence>
<comment type="similarity">
    <text evidence="1">Belongs to the glycosyltransferase group 1 family. Glycosyltransferase 4 subfamily.</text>
</comment>
<dbReference type="GO" id="GO:0016438">
    <property type="term" value="F:tRNA-queuosine(34) beta-mannosyltransferase activity"/>
    <property type="evidence" value="ECO:0007669"/>
    <property type="project" value="UniProtKB-EC"/>
</dbReference>
<evidence type="ECO:0000256" key="6">
    <source>
        <dbReference type="ARBA" id="ARBA00048439"/>
    </source>
</evidence>
<dbReference type="EMBL" id="FNII01000002">
    <property type="protein sequence ID" value="SDN07997.1"/>
    <property type="molecule type" value="Genomic_DNA"/>
</dbReference>
<reference evidence="9" key="1">
    <citation type="submission" date="2016-10" db="EMBL/GenBank/DDBJ databases">
        <authorList>
            <person name="Varghese N."/>
            <person name="Submissions S."/>
        </authorList>
    </citation>
    <scope>NUCLEOTIDE SEQUENCE [LARGE SCALE GENOMIC DNA]</scope>
    <source>
        <strain evidence="9">CGMCC 1.6494</strain>
    </source>
</reference>
<proteinExistence type="inferred from homology"/>
<keyword evidence="9" id="KW-1185">Reference proteome</keyword>
<comment type="catalytic activity">
    <reaction evidence="6">
        <text>queuosine(34) in tRNA(Asp) + GDP-alpha-D-mannose = O-4''-alpha-D-mannosylqueuosine(34) in tRNA(Asp) + GDP + H(+)</text>
        <dbReference type="Rhea" id="RHEA:12885"/>
        <dbReference type="Rhea" id="RHEA-COMP:18572"/>
        <dbReference type="Rhea" id="RHEA-COMP:18581"/>
        <dbReference type="ChEBI" id="CHEBI:15378"/>
        <dbReference type="ChEBI" id="CHEBI:57527"/>
        <dbReference type="ChEBI" id="CHEBI:58189"/>
        <dbReference type="ChEBI" id="CHEBI:194431"/>
        <dbReference type="ChEBI" id="CHEBI:194442"/>
        <dbReference type="EC" id="2.4.1.110"/>
    </reaction>
    <physiologicalReaction direction="left-to-right" evidence="6">
        <dbReference type="Rhea" id="RHEA:12886"/>
    </physiologicalReaction>
</comment>
<name>A0A1G9YG47_9GAMM</name>
<evidence type="ECO:0000256" key="2">
    <source>
        <dbReference type="ARBA" id="ARBA00022676"/>
    </source>
</evidence>
<organism evidence="8 9">
    <name type="scientific">Vreelandella arcis</name>
    <dbReference type="NCBI Taxonomy" id="416873"/>
    <lineage>
        <taxon>Bacteria</taxon>
        <taxon>Pseudomonadati</taxon>
        <taxon>Pseudomonadota</taxon>
        <taxon>Gammaproteobacteria</taxon>
        <taxon>Oceanospirillales</taxon>
        <taxon>Halomonadaceae</taxon>
        <taxon>Vreelandella</taxon>
    </lineage>
</organism>
<dbReference type="AlphaFoldDB" id="A0A1G9YG47"/>
<dbReference type="EC" id="2.4.1.110" evidence="4"/>
<accession>A0A1G9YG47</accession>
<dbReference type="Proteomes" id="UP000199677">
    <property type="component" value="Unassembled WGS sequence"/>
</dbReference>
<dbReference type="Gene3D" id="3.40.50.2000">
    <property type="entry name" value="Glycogen Phosphorylase B"/>
    <property type="match status" value="1"/>
</dbReference>
<evidence type="ECO:0000259" key="7">
    <source>
        <dbReference type="Pfam" id="PF12038"/>
    </source>
</evidence>
<dbReference type="STRING" id="416873.SAMN04487951_102149"/>
<dbReference type="PANTHER" id="PTHR13615">
    <property type="entry name" value="GLYCOSYLTRANSFERASE-LIKE 1"/>
    <property type="match status" value="1"/>
</dbReference>
<dbReference type="RefSeq" id="WP_089702222.1">
    <property type="nucleotide sequence ID" value="NZ_FNII01000002.1"/>
</dbReference>
<evidence type="ECO:0000256" key="5">
    <source>
        <dbReference type="ARBA" id="ARBA00044539"/>
    </source>
</evidence>
<dbReference type="SUPFAM" id="SSF53756">
    <property type="entry name" value="UDP-Glycosyltransferase/glycogen phosphorylase"/>
    <property type="match status" value="1"/>
</dbReference>
<feature type="domain" description="tRNA-queuosine alpha-mannosyltransferase N-terminal" evidence="7">
    <location>
        <begin position="10"/>
        <end position="180"/>
    </location>
</feature>
<evidence type="ECO:0000313" key="9">
    <source>
        <dbReference type="Proteomes" id="UP000199677"/>
    </source>
</evidence>
<protein>
    <recommendedName>
        <fullName evidence="5">tRNA-queuosine alpha-mannosyltransferase</fullName>
        <ecNumber evidence="4">2.4.1.110</ecNumber>
    </recommendedName>
</protein>
<keyword evidence="2" id="KW-0328">Glycosyltransferase</keyword>
<sequence length="364" mass="41591">MHTSLTPRTRVLLLSAYDAISHRYWADSVMQHVDGVEWTALRLPARHFRWRVRGNPLTWLLKEGDTLSQPYDVVLATSMVDLATLAGLFPSLGRARKIVYFHENQFAYPVSEEQKPQVEGKMVNLYAALAADTVVFNTAYNRDSFIDGARAFLKQMPENVPAVKPLEALRQRAKVLPVPIMPLDRHPSHTPPNPRRILWNHRWEYDKNPEDFFAALFDLSEQGVAFDLAVLGQRFRHVPPIFAEAEQRLASHITAWGPQPEGRYQAELDKGGIVVSTTRHEFQGLAIMEAAQRGALPLVPDRLCFPDLYPKAYRYDGTRGGLYERLYRWLTTPAYQPAPLDSARWEWPSWQAAYASLLTEEVVD</sequence>
<dbReference type="OrthoDB" id="9792163at2"/>
<dbReference type="Pfam" id="PF12038">
    <property type="entry name" value="QTMAN_N"/>
    <property type="match status" value="1"/>
</dbReference>
<dbReference type="InterPro" id="IPR022701">
    <property type="entry name" value="QTMAN_N"/>
</dbReference>